<evidence type="ECO:0000313" key="2">
    <source>
        <dbReference type="Proteomes" id="UP000016933"/>
    </source>
</evidence>
<name>N1PYX8_DOTSN</name>
<dbReference type="HOGENOM" id="CLU_2654476_0_0_1"/>
<dbReference type="EMBL" id="KB446535">
    <property type="protein sequence ID" value="EME48726.1"/>
    <property type="molecule type" value="Genomic_DNA"/>
</dbReference>
<dbReference type="Proteomes" id="UP000016933">
    <property type="component" value="Unassembled WGS sequence"/>
</dbReference>
<gene>
    <name evidence="1" type="ORF">DOTSEDRAFT_67682</name>
</gene>
<keyword evidence="2" id="KW-1185">Reference proteome</keyword>
<accession>N1PYX8</accession>
<reference evidence="2" key="1">
    <citation type="journal article" date="2012" name="PLoS Genet.">
        <title>The genomes of the fungal plant pathogens Cladosporium fulvum and Dothistroma septosporum reveal adaptation to different hosts and lifestyles but also signatures of common ancestry.</title>
        <authorList>
            <person name="de Wit P.J.G.M."/>
            <person name="van der Burgt A."/>
            <person name="Oekmen B."/>
            <person name="Stergiopoulos I."/>
            <person name="Abd-Elsalam K.A."/>
            <person name="Aerts A.L."/>
            <person name="Bahkali A.H."/>
            <person name="Beenen H.G."/>
            <person name="Chettri P."/>
            <person name="Cox M.P."/>
            <person name="Datema E."/>
            <person name="de Vries R.P."/>
            <person name="Dhillon B."/>
            <person name="Ganley A.R."/>
            <person name="Griffiths S.A."/>
            <person name="Guo Y."/>
            <person name="Hamelin R.C."/>
            <person name="Henrissat B."/>
            <person name="Kabir M.S."/>
            <person name="Jashni M.K."/>
            <person name="Kema G."/>
            <person name="Klaubauf S."/>
            <person name="Lapidus A."/>
            <person name="Levasseur A."/>
            <person name="Lindquist E."/>
            <person name="Mehrabi R."/>
            <person name="Ohm R.A."/>
            <person name="Owen T.J."/>
            <person name="Salamov A."/>
            <person name="Schwelm A."/>
            <person name="Schijlen E."/>
            <person name="Sun H."/>
            <person name="van den Burg H.A."/>
            <person name="van Ham R.C.H.J."/>
            <person name="Zhang S."/>
            <person name="Goodwin S.B."/>
            <person name="Grigoriev I.V."/>
            <person name="Collemare J."/>
            <person name="Bradshaw R.E."/>
        </authorList>
    </citation>
    <scope>NUCLEOTIDE SEQUENCE [LARGE SCALE GENOMIC DNA]</scope>
    <source>
        <strain evidence="2">NZE10 / CBS 128990</strain>
    </source>
</reference>
<reference evidence="1 2" key="2">
    <citation type="journal article" date="2012" name="PLoS Pathog.">
        <title>Diverse lifestyles and strategies of plant pathogenesis encoded in the genomes of eighteen Dothideomycetes fungi.</title>
        <authorList>
            <person name="Ohm R.A."/>
            <person name="Feau N."/>
            <person name="Henrissat B."/>
            <person name="Schoch C.L."/>
            <person name="Horwitz B.A."/>
            <person name="Barry K.W."/>
            <person name="Condon B.J."/>
            <person name="Copeland A.C."/>
            <person name="Dhillon B."/>
            <person name="Glaser F."/>
            <person name="Hesse C.N."/>
            <person name="Kosti I."/>
            <person name="LaButti K."/>
            <person name="Lindquist E.A."/>
            <person name="Lucas S."/>
            <person name="Salamov A.A."/>
            <person name="Bradshaw R.E."/>
            <person name="Ciuffetti L."/>
            <person name="Hamelin R.C."/>
            <person name="Kema G.H.J."/>
            <person name="Lawrence C."/>
            <person name="Scott J.A."/>
            <person name="Spatafora J.W."/>
            <person name="Turgeon B.G."/>
            <person name="de Wit P.J.G.M."/>
            <person name="Zhong S."/>
            <person name="Goodwin S.B."/>
            <person name="Grigoriev I.V."/>
        </authorList>
    </citation>
    <scope>NUCLEOTIDE SEQUENCE [LARGE SCALE GENOMIC DNA]</scope>
    <source>
        <strain evidence="2">NZE10 / CBS 128990</strain>
    </source>
</reference>
<proteinExistence type="predicted"/>
<organism evidence="1 2">
    <name type="scientific">Dothistroma septosporum (strain NZE10 / CBS 128990)</name>
    <name type="common">Red band needle blight fungus</name>
    <name type="synonym">Mycosphaerella pini</name>
    <dbReference type="NCBI Taxonomy" id="675120"/>
    <lineage>
        <taxon>Eukaryota</taxon>
        <taxon>Fungi</taxon>
        <taxon>Dikarya</taxon>
        <taxon>Ascomycota</taxon>
        <taxon>Pezizomycotina</taxon>
        <taxon>Dothideomycetes</taxon>
        <taxon>Dothideomycetidae</taxon>
        <taxon>Mycosphaerellales</taxon>
        <taxon>Mycosphaerellaceae</taxon>
        <taxon>Dothistroma</taxon>
    </lineage>
</organism>
<dbReference type="AlphaFoldDB" id="N1PYX8"/>
<sequence>MTLQAAWFRQSYCTQEQCLAVGLSSERRPDPAAVVCEVTYFMFDHVCRRIERDAGPLMTEILSRRRARRPDRCRDT</sequence>
<evidence type="ECO:0000313" key="1">
    <source>
        <dbReference type="EMBL" id="EME48726.1"/>
    </source>
</evidence>
<protein>
    <submittedName>
        <fullName evidence="1">Uncharacterized protein</fullName>
    </submittedName>
</protein>